<protein>
    <submittedName>
        <fullName evidence="1">Uncharacterized protein</fullName>
    </submittedName>
</protein>
<organism evidence="1">
    <name type="scientific">marine metagenome</name>
    <dbReference type="NCBI Taxonomy" id="408172"/>
    <lineage>
        <taxon>unclassified sequences</taxon>
        <taxon>metagenomes</taxon>
        <taxon>ecological metagenomes</taxon>
    </lineage>
</organism>
<reference evidence="1" key="1">
    <citation type="submission" date="2018-05" db="EMBL/GenBank/DDBJ databases">
        <authorList>
            <person name="Lanie J.A."/>
            <person name="Ng W.-L."/>
            <person name="Kazmierczak K.M."/>
            <person name="Andrzejewski T.M."/>
            <person name="Davidsen T.M."/>
            <person name="Wayne K.J."/>
            <person name="Tettelin H."/>
            <person name="Glass J.I."/>
            <person name="Rusch D."/>
            <person name="Podicherti R."/>
            <person name="Tsui H.-C.T."/>
            <person name="Winkler M.E."/>
        </authorList>
    </citation>
    <scope>NUCLEOTIDE SEQUENCE</scope>
</reference>
<evidence type="ECO:0000313" key="1">
    <source>
        <dbReference type="EMBL" id="SVA78020.1"/>
    </source>
</evidence>
<sequence>MPQQITLQDVTWFIITKNNWEEAIVKVEKLLGGEFVIFGLTPPDYESMAYNLQEIRRFIRQQKEIILYYREATEVADEADEWLEKNEELQASQETAPDKEEFVEAITEKKSGFKLPKLFGGGDD</sequence>
<accession>A0A381YM18</accession>
<dbReference type="AlphaFoldDB" id="A0A381YM18"/>
<dbReference type="EMBL" id="UINC01018547">
    <property type="protein sequence ID" value="SVA78020.1"/>
    <property type="molecule type" value="Genomic_DNA"/>
</dbReference>
<gene>
    <name evidence="1" type="ORF">METZ01_LOCUS130874</name>
</gene>
<proteinExistence type="predicted"/>
<name>A0A381YM18_9ZZZZ</name>